<evidence type="ECO:0000313" key="1">
    <source>
        <dbReference type="EMBL" id="KAF2997158.1"/>
    </source>
</evidence>
<dbReference type="EMBL" id="SWKU01000024">
    <property type="protein sequence ID" value="KAF2997158.1"/>
    <property type="molecule type" value="Genomic_DNA"/>
</dbReference>
<keyword evidence="2" id="KW-1185">Reference proteome</keyword>
<comment type="caution">
    <text evidence="1">The sequence shown here is derived from an EMBL/GenBank/DDBJ whole genome shotgun (WGS) entry which is preliminary data.</text>
</comment>
<dbReference type="OrthoDB" id="6105938at2759"/>
<proteinExistence type="predicted"/>
<reference evidence="1" key="1">
    <citation type="submission" date="2019-04" db="EMBL/GenBank/DDBJ databases">
        <title>Sequencing of skin fungus with MAO and IRED activity.</title>
        <authorList>
            <person name="Marsaioli A.J."/>
            <person name="Bonatto J.M.C."/>
            <person name="Reis Junior O."/>
        </authorList>
    </citation>
    <scope>NUCLEOTIDE SEQUENCE</scope>
    <source>
        <strain evidence="1">30M1</strain>
    </source>
</reference>
<protein>
    <submittedName>
        <fullName evidence="1">Uncharacterized protein</fullName>
    </submittedName>
</protein>
<dbReference type="Proteomes" id="UP000801428">
    <property type="component" value="Unassembled WGS sequence"/>
</dbReference>
<name>A0A9P4T7K4_CURKU</name>
<evidence type="ECO:0000313" key="2">
    <source>
        <dbReference type="Proteomes" id="UP000801428"/>
    </source>
</evidence>
<sequence>MPQYPDLGEYEVGHNPAASYCFRCQRGFKTKCGLSLHIHDSRRHWECPTCSYDAQGWDELLDHCRQTNCRSVCQGCHDGRGKHWPYSSVEYWDHIQDHHVCGKCEEHVHTSLVFHCHICPGFASPGGWEAEDEGYGDDWNEEEYDDAYDDDDCSNGEECLMCGSWFSTYGGMILHLESGTCWPVNRTTLDTHAARCNWSSHYMNPQSCNLARHGYGLDVNFYNYYCPDCKTPATRLSGLMQHVESGCCKQTLGDGAIGALCAFLETCL</sequence>
<dbReference type="AlphaFoldDB" id="A0A9P4T7K4"/>
<organism evidence="1 2">
    <name type="scientific">Curvularia kusanoi</name>
    <name type="common">Cochliobolus kusanoi</name>
    <dbReference type="NCBI Taxonomy" id="90978"/>
    <lineage>
        <taxon>Eukaryota</taxon>
        <taxon>Fungi</taxon>
        <taxon>Dikarya</taxon>
        <taxon>Ascomycota</taxon>
        <taxon>Pezizomycotina</taxon>
        <taxon>Dothideomycetes</taxon>
        <taxon>Pleosporomycetidae</taxon>
        <taxon>Pleosporales</taxon>
        <taxon>Pleosporineae</taxon>
        <taxon>Pleosporaceae</taxon>
        <taxon>Curvularia</taxon>
    </lineage>
</organism>
<gene>
    <name evidence="1" type="ORF">E8E13_005462</name>
</gene>
<accession>A0A9P4T7K4</accession>